<evidence type="ECO:0000256" key="8">
    <source>
        <dbReference type="HAMAP-Rule" id="MF_00212"/>
    </source>
</evidence>
<dbReference type="Gene3D" id="3.50.50.60">
    <property type="entry name" value="FAD/NAD(P)-binding domain"/>
    <property type="match status" value="1"/>
</dbReference>
<sequence length="498" mass="53440">MGDLAVDVTRADAVLIGGGIASATLAAMLSELQPDWRIEVLEKLDDVALESSDGWNNAGTGHSALCELNYTPQDVDGSVSPKKATLINEQFQMSRQYWAHLVETGRIGDPSAFIHSVPHMSFVHGADNVDYLRRRHAALVGNPLFDRMEFTTDHSQLAEWAPLVAEDRPVTENIAATYSPDGTDVDFGALTREMLRFASSVGTTVSCGWEVTSLRRMPGAEPREWGVMARRADGSTRVVRAPFVFVGAGGAALPLLQKSGIEEIRGFGGFPISGQWLRCTNPEVIARHDAKVYGKAAVGAPPMSVPHLDTRYIDGKQSLMFGPYAGWTPKFLKQGSLWDLPGSVKPGNLLQMLAVAPPNLDLMTYLVSEVAATPAKRFAALLEYMPSARQEDWELITAGQRVQVIAPDADKVGVLQFGTQLITAADGSIAGMLGASPGASTATTIMLGMLRSVFPDRIDGWEPTIREMVPSLGTDLADDAGAAHRSLEATASVLGLRG</sequence>
<dbReference type="SUPFAM" id="SSF51905">
    <property type="entry name" value="FAD/NAD(P)-binding domain"/>
    <property type="match status" value="1"/>
</dbReference>
<evidence type="ECO:0000256" key="1">
    <source>
        <dbReference type="ARBA" id="ARBA00001139"/>
    </source>
</evidence>
<proteinExistence type="inferred from homology"/>
<dbReference type="EC" id="1.1.5.4" evidence="8"/>
<accession>A0ABT0QW51</accession>
<dbReference type="PANTHER" id="PTHR43104:SF2">
    <property type="entry name" value="L-2-HYDROXYGLUTARATE DEHYDROGENASE, MITOCHONDRIAL"/>
    <property type="match status" value="1"/>
</dbReference>
<dbReference type="NCBIfam" id="NF003606">
    <property type="entry name" value="PRK05257.2-1"/>
    <property type="match status" value="1"/>
</dbReference>
<reference evidence="9" key="1">
    <citation type="submission" date="2022-02" db="EMBL/GenBank/DDBJ databases">
        <authorList>
            <person name="Lee M."/>
            <person name="Kim S.-J."/>
            <person name="Jung M.-Y."/>
        </authorList>
    </citation>
    <scope>NUCLEOTIDE SEQUENCE</scope>
    <source>
        <strain evidence="9">JHP9</strain>
    </source>
</reference>
<organism evidence="9 10">
    <name type="scientific">Brachybacterium equifaecis</name>
    <dbReference type="NCBI Taxonomy" id="2910770"/>
    <lineage>
        <taxon>Bacteria</taxon>
        <taxon>Bacillati</taxon>
        <taxon>Actinomycetota</taxon>
        <taxon>Actinomycetes</taxon>
        <taxon>Micrococcales</taxon>
        <taxon>Dermabacteraceae</taxon>
        <taxon>Brachybacterium</taxon>
    </lineage>
</organism>
<keyword evidence="7 8" id="KW-0560">Oxidoreductase</keyword>
<dbReference type="RefSeq" id="WP_249735983.1">
    <property type="nucleotide sequence ID" value="NZ_JAKNCJ010000001.1"/>
</dbReference>
<dbReference type="PANTHER" id="PTHR43104">
    <property type="entry name" value="L-2-HYDROXYGLUTARATE DEHYDROGENASE, MITOCHONDRIAL"/>
    <property type="match status" value="1"/>
</dbReference>
<keyword evidence="10" id="KW-1185">Reference proteome</keyword>
<keyword evidence="6 8" id="KW-0274">FAD</keyword>
<dbReference type="InterPro" id="IPR006231">
    <property type="entry name" value="MQO"/>
</dbReference>
<dbReference type="NCBIfam" id="NF009875">
    <property type="entry name" value="PRK13339.1"/>
    <property type="match status" value="1"/>
</dbReference>
<comment type="similarity">
    <text evidence="8">Belongs to the MQO family.</text>
</comment>
<dbReference type="NCBIfam" id="NF003610">
    <property type="entry name" value="PRK05257.3-1"/>
    <property type="match status" value="1"/>
</dbReference>
<dbReference type="NCBIfam" id="NF003611">
    <property type="entry name" value="PRK05257.3-2"/>
    <property type="match status" value="1"/>
</dbReference>
<dbReference type="Pfam" id="PF06039">
    <property type="entry name" value="Mqo"/>
    <property type="match status" value="1"/>
</dbReference>
<comment type="pathway">
    <text evidence="3 8">Carbohydrate metabolism; tricarboxylic acid cycle; oxaloacetate from (S)-malate (quinone route): step 1/1.</text>
</comment>
<dbReference type="Proteomes" id="UP001203761">
    <property type="component" value="Unassembled WGS sequence"/>
</dbReference>
<comment type="cofactor">
    <cofactor evidence="2 8">
        <name>FAD</name>
        <dbReference type="ChEBI" id="CHEBI:57692"/>
    </cofactor>
</comment>
<evidence type="ECO:0000256" key="6">
    <source>
        <dbReference type="ARBA" id="ARBA00022827"/>
    </source>
</evidence>
<dbReference type="EMBL" id="JAKNCJ010000001">
    <property type="protein sequence ID" value="MCL6421820.1"/>
    <property type="molecule type" value="Genomic_DNA"/>
</dbReference>
<dbReference type="NCBIfam" id="TIGR01320">
    <property type="entry name" value="mal_quin_oxido"/>
    <property type="match status" value="1"/>
</dbReference>
<evidence type="ECO:0000256" key="7">
    <source>
        <dbReference type="ARBA" id="ARBA00023002"/>
    </source>
</evidence>
<keyword evidence="5 8" id="KW-0285">Flavoprotein</keyword>
<dbReference type="GO" id="GO:0008924">
    <property type="term" value="F:L-malate dehydrogenase (quinone) activity"/>
    <property type="evidence" value="ECO:0007669"/>
    <property type="project" value="UniProtKB-EC"/>
</dbReference>
<evidence type="ECO:0000256" key="5">
    <source>
        <dbReference type="ARBA" id="ARBA00022630"/>
    </source>
</evidence>
<dbReference type="HAMAP" id="MF_00212">
    <property type="entry name" value="MQO"/>
    <property type="match status" value="1"/>
</dbReference>
<keyword evidence="4 8" id="KW-0816">Tricarboxylic acid cycle</keyword>
<evidence type="ECO:0000313" key="10">
    <source>
        <dbReference type="Proteomes" id="UP001203761"/>
    </source>
</evidence>
<comment type="catalytic activity">
    <reaction evidence="1 8">
        <text>(S)-malate + a quinone = a quinol + oxaloacetate</text>
        <dbReference type="Rhea" id="RHEA:46012"/>
        <dbReference type="ChEBI" id="CHEBI:15589"/>
        <dbReference type="ChEBI" id="CHEBI:16452"/>
        <dbReference type="ChEBI" id="CHEBI:24646"/>
        <dbReference type="ChEBI" id="CHEBI:132124"/>
        <dbReference type="EC" id="1.1.5.4"/>
    </reaction>
</comment>
<name>A0ABT0QW51_9MICO</name>
<dbReference type="Gene3D" id="3.30.9.10">
    <property type="entry name" value="D-Amino Acid Oxidase, subunit A, domain 2"/>
    <property type="match status" value="1"/>
</dbReference>
<dbReference type="InterPro" id="IPR036188">
    <property type="entry name" value="FAD/NAD-bd_sf"/>
</dbReference>
<evidence type="ECO:0000256" key="3">
    <source>
        <dbReference type="ARBA" id="ARBA00005012"/>
    </source>
</evidence>
<gene>
    <name evidence="8" type="primary">mqo</name>
    <name evidence="9" type="ORF">Bequi_00220</name>
</gene>
<evidence type="ECO:0000313" key="9">
    <source>
        <dbReference type="EMBL" id="MCL6421820.1"/>
    </source>
</evidence>
<evidence type="ECO:0000256" key="4">
    <source>
        <dbReference type="ARBA" id="ARBA00022532"/>
    </source>
</evidence>
<dbReference type="NCBIfam" id="NF003603">
    <property type="entry name" value="PRK05257.1-1"/>
    <property type="match status" value="1"/>
</dbReference>
<evidence type="ECO:0000256" key="2">
    <source>
        <dbReference type="ARBA" id="ARBA00001974"/>
    </source>
</evidence>
<comment type="caution">
    <text evidence="9">The sequence shown here is derived from an EMBL/GenBank/DDBJ whole genome shotgun (WGS) entry which is preliminary data.</text>
</comment>
<protein>
    <recommendedName>
        <fullName evidence="8">Probable malate:quinone oxidoreductase</fullName>
        <ecNumber evidence="8">1.1.5.4</ecNumber>
    </recommendedName>
    <alternativeName>
        <fullName evidence="8">MQO</fullName>
    </alternativeName>
    <alternativeName>
        <fullName evidence="8">Malate dehydrogenase [quinone]</fullName>
    </alternativeName>
</protein>